<dbReference type="KEGG" id="buo:BRPE64_DCDS05530"/>
<name>R4WSB4_9BURK</name>
<evidence type="ECO:0000313" key="2">
    <source>
        <dbReference type="Proteomes" id="UP000013966"/>
    </source>
</evidence>
<protein>
    <submittedName>
        <fullName evidence="1">Uncharacterized protein</fullName>
    </submittedName>
</protein>
<dbReference type="Proteomes" id="UP000013966">
    <property type="component" value="Plasmid p1"/>
</dbReference>
<keyword evidence="2" id="KW-1185">Reference proteome</keyword>
<dbReference type="PATRIC" id="fig|758793.3.peg.5698"/>
<dbReference type="AlphaFoldDB" id="R4WSB4"/>
<dbReference type="RefSeq" id="WP_016348198.1">
    <property type="nucleotide sequence ID" value="NC_021289.1"/>
</dbReference>
<sequence>MPDILTRYWHSLSASARDVRDRKRMREFERVRQACACTASNVDERAGDAASRTERLESIALYARAGYFNMGYTVDLFQASAELPSE</sequence>
<accession>R4WSB4</accession>
<dbReference type="HOGENOM" id="CLU_2491826_0_0_4"/>
<reference evidence="1 2" key="2">
    <citation type="journal article" date="2018" name="Int. J. Syst. Evol. Microbiol.">
        <title>Burkholderia insecticola sp. nov., a gut symbiotic bacterium of the bean bug Riptortus pedestris.</title>
        <authorList>
            <person name="Takeshita K."/>
            <person name="Tamaki H."/>
            <person name="Ohbayashi T."/>
            <person name="Meng X.-Y."/>
            <person name="Sone T."/>
            <person name="Mitani Y."/>
            <person name="Peeters C."/>
            <person name="Kikuchi Y."/>
            <person name="Vandamme P."/>
        </authorList>
    </citation>
    <scope>NUCLEOTIDE SEQUENCE [LARGE SCALE GENOMIC DNA]</scope>
    <source>
        <strain evidence="1">RPE64</strain>
        <plasmid evidence="1 2">p1</plasmid>
    </source>
</reference>
<keyword evidence="1" id="KW-0614">Plasmid</keyword>
<reference evidence="1 2" key="1">
    <citation type="journal article" date="2013" name="Genome Announc.">
        <title>Complete Genome Sequence of Burkholderia sp. Strain RPE64, Bacterial Symbiont of the Bean Bug Riptortus pedestris.</title>
        <authorList>
            <person name="Shibata T.F."/>
            <person name="Maeda T."/>
            <person name="Nikoh N."/>
            <person name="Yamaguchi K."/>
            <person name="Oshima K."/>
            <person name="Hattori M."/>
            <person name="Nishiyama T."/>
            <person name="Hasebe M."/>
            <person name="Fukatsu T."/>
            <person name="Kikuchi Y."/>
            <person name="Shigenobu S."/>
        </authorList>
    </citation>
    <scope>NUCLEOTIDE SEQUENCE [LARGE SCALE GENOMIC DNA]</scope>
    <source>
        <plasmid evidence="1 2">p1</plasmid>
    </source>
</reference>
<proteinExistence type="predicted"/>
<dbReference type="EMBL" id="AP013061">
    <property type="protein sequence ID" value="BAN27489.1"/>
    <property type="molecule type" value="Genomic_DNA"/>
</dbReference>
<geneLocation type="plasmid" evidence="1 2">
    <name>p1</name>
</geneLocation>
<dbReference type="OrthoDB" id="9133649at2"/>
<gene>
    <name evidence="1" type="ORF">BRPE64_DCDS05530</name>
</gene>
<evidence type="ECO:0000313" key="1">
    <source>
        <dbReference type="EMBL" id="BAN27489.1"/>
    </source>
</evidence>
<organism evidence="1 2">
    <name type="scientific">Caballeronia insecticola</name>
    <dbReference type="NCBI Taxonomy" id="758793"/>
    <lineage>
        <taxon>Bacteria</taxon>
        <taxon>Pseudomonadati</taxon>
        <taxon>Pseudomonadota</taxon>
        <taxon>Betaproteobacteria</taxon>
        <taxon>Burkholderiales</taxon>
        <taxon>Burkholderiaceae</taxon>
        <taxon>Caballeronia</taxon>
    </lineage>
</organism>